<dbReference type="GO" id="GO:1902017">
    <property type="term" value="P:regulation of cilium assembly"/>
    <property type="evidence" value="ECO:0007669"/>
    <property type="project" value="TreeGrafter"/>
</dbReference>
<evidence type="ECO:0000256" key="7">
    <source>
        <dbReference type="SAM" id="MobiDB-lite"/>
    </source>
</evidence>
<reference evidence="8" key="1">
    <citation type="submission" date="2022-01" db="EMBL/GenBank/DDBJ databases">
        <authorList>
            <person name="King R."/>
        </authorList>
    </citation>
    <scope>NUCLEOTIDE SEQUENCE</scope>
</reference>
<feature type="coiled-coil region" evidence="6">
    <location>
        <begin position="269"/>
        <end position="310"/>
    </location>
</feature>
<dbReference type="AlphaFoldDB" id="A0A9N9XB04"/>
<evidence type="ECO:0000256" key="1">
    <source>
        <dbReference type="ARBA" id="ARBA00004300"/>
    </source>
</evidence>
<sequence length="705" mass="81700">MNMELKKQMTIFEQRTKRIQELIARSDLFENVGLFKSSLSHKEDVLPKVVVCGTTEQHMPKILICDGSKIKSKSDRKKRSSSAKSSRRPDICTCETTDQGTDQDLLEMTQHYQRADLELLGMRQQQQLSPQMPFQMMPPMMQPQMAPQMIPQQENTCECHQPRASQRAQQMPMTPQMQMPMTPQMQMPMQMPMQMMSQVPMVQQVNMMQQAPQRTRSPFPPMEGPMDYGEFESTRSSSRPQTRGAKDQPTGMSCGKGRGICPTEIENRLQEYSENTQFLEQQLYDMEAEVKEMHQELVAVQKEREHLEQHRKMLCSPPPCSLPTCPPTPCSPIPPCNPPCYPPPVTCGPPCEVQLRELREQYKRLQDDFKSKLTEVAGLRTDNEKLKDRTRQAEDAKKDAEKQVRDLELEIKRLKGNLKGPKYLEAQQQVEEQRRQIDLMEIENQRISEQVNLEIHRVKIQFSEKVQELMPLPDILKATQIKLQEAQQMHLLAERNNEAIARELKLYKDKIAAMTSEIDDVKSDQQMGQDAKSILEARVKELEEQLAELQQVNASLVNDLEKFAEKCDEYEKLADERLHEIIQLESQVQSLREETARQVSRIKDRCEIVRRSMQKQIGDLERQLAQSRAQAKAAQSDRDEIRQKMQSQINNLNENFEDAQMRIRNLQGHVNFLKNSYGDTFGVGEKSNRYRTTDNKDPCDCNPIY</sequence>
<proteinExistence type="inferred from homology"/>
<dbReference type="Proteomes" id="UP001153709">
    <property type="component" value="Chromosome 2"/>
</dbReference>
<keyword evidence="4 6" id="KW-0175">Coiled coil</keyword>
<protein>
    <submittedName>
        <fullName evidence="8">Uncharacterized protein</fullName>
    </submittedName>
</protein>
<dbReference type="OrthoDB" id="413404at2759"/>
<accession>A0A9N9XB04</accession>
<evidence type="ECO:0000256" key="3">
    <source>
        <dbReference type="ARBA" id="ARBA00022490"/>
    </source>
</evidence>
<name>A0A9N9XB04_DIABA</name>
<keyword evidence="3" id="KW-0963">Cytoplasm</keyword>
<evidence type="ECO:0000313" key="9">
    <source>
        <dbReference type="Proteomes" id="UP001153709"/>
    </source>
</evidence>
<feature type="region of interest" description="Disordered" evidence="7">
    <location>
        <begin position="70"/>
        <end position="96"/>
    </location>
</feature>
<keyword evidence="5" id="KW-0206">Cytoskeleton</keyword>
<dbReference type="EMBL" id="OU898277">
    <property type="protein sequence ID" value="CAG9828882.1"/>
    <property type="molecule type" value="Genomic_DNA"/>
</dbReference>
<evidence type="ECO:0000256" key="6">
    <source>
        <dbReference type="SAM" id="Coils"/>
    </source>
</evidence>
<evidence type="ECO:0000256" key="5">
    <source>
        <dbReference type="ARBA" id="ARBA00023212"/>
    </source>
</evidence>
<dbReference type="InterPro" id="IPR026099">
    <property type="entry name" value="Odf2-rel"/>
</dbReference>
<dbReference type="PANTHER" id="PTHR23162:SF10">
    <property type="entry name" value="FI13205P"/>
    <property type="match status" value="1"/>
</dbReference>
<organism evidence="8 9">
    <name type="scientific">Diabrotica balteata</name>
    <name type="common">Banded cucumber beetle</name>
    <dbReference type="NCBI Taxonomy" id="107213"/>
    <lineage>
        <taxon>Eukaryota</taxon>
        <taxon>Metazoa</taxon>
        <taxon>Ecdysozoa</taxon>
        <taxon>Arthropoda</taxon>
        <taxon>Hexapoda</taxon>
        <taxon>Insecta</taxon>
        <taxon>Pterygota</taxon>
        <taxon>Neoptera</taxon>
        <taxon>Endopterygota</taxon>
        <taxon>Coleoptera</taxon>
        <taxon>Polyphaga</taxon>
        <taxon>Cucujiformia</taxon>
        <taxon>Chrysomeloidea</taxon>
        <taxon>Chrysomelidae</taxon>
        <taxon>Galerucinae</taxon>
        <taxon>Diabroticina</taxon>
        <taxon>Diabroticites</taxon>
        <taxon>Diabrotica</taxon>
    </lineage>
</organism>
<gene>
    <name evidence="8" type="ORF">DIABBA_LOCUS2767</name>
</gene>
<comment type="similarity">
    <text evidence="2">Belongs to the ODF2 family.</text>
</comment>
<evidence type="ECO:0000313" key="8">
    <source>
        <dbReference type="EMBL" id="CAG9828882.1"/>
    </source>
</evidence>
<dbReference type="PANTHER" id="PTHR23162">
    <property type="entry name" value="OUTER DENSE FIBER OF SPERM TAILS 2"/>
    <property type="match status" value="1"/>
</dbReference>
<evidence type="ECO:0000256" key="4">
    <source>
        <dbReference type="ARBA" id="ARBA00023054"/>
    </source>
</evidence>
<comment type="subcellular location">
    <subcellularLocation>
        <location evidence="1">Cytoplasm</location>
        <location evidence="1">Cytoskeleton</location>
        <location evidence="1">Microtubule organizing center</location>
        <location evidence="1">Centrosome</location>
    </subcellularLocation>
</comment>
<evidence type="ECO:0000256" key="2">
    <source>
        <dbReference type="ARBA" id="ARBA00009316"/>
    </source>
</evidence>
<feature type="coiled-coil region" evidence="6">
    <location>
        <begin position="355"/>
        <end position="450"/>
    </location>
</feature>
<feature type="coiled-coil region" evidence="6">
    <location>
        <begin position="476"/>
        <end position="669"/>
    </location>
</feature>
<feature type="region of interest" description="Disordered" evidence="7">
    <location>
        <begin position="213"/>
        <end position="257"/>
    </location>
</feature>
<keyword evidence="9" id="KW-1185">Reference proteome</keyword>
<dbReference type="GO" id="GO:0005813">
    <property type="term" value="C:centrosome"/>
    <property type="evidence" value="ECO:0007669"/>
    <property type="project" value="UniProtKB-SubCell"/>
</dbReference>